<accession>G7W3C8</accession>
<reference evidence="2" key="1">
    <citation type="submission" date="2011-11" db="EMBL/GenBank/DDBJ databases">
        <title>Complete sequence of Paenibacillus terrae HPL-003.</title>
        <authorList>
            <person name="Shin S.H."/>
            <person name="Kim S."/>
            <person name="Kim J.Y."/>
        </authorList>
    </citation>
    <scope>NUCLEOTIDE SEQUENCE [LARGE SCALE GENOMIC DNA]</scope>
    <source>
        <strain evidence="2">HPL-003</strain>
    </source>
</reference>
<dbReference type="EMBL" id="CP003107">
    <property type="protein sequence ID" value="AET57391.1"/>
    <property type="molecule type" value="Genomic_DNA"/>
</dbReference>
<evidence type="ECO:0000313" key="2">
    <source>
        <dbReference type="Proteomes" id="UP000005876"/>
    </source>
</evidence>
<reference key="2">
    <citation type="submission" date="2011-11" db="EMBL/GenBank/DDBJ databases">
        <authorList>
            <person name="Shin S.H."/>
            <person name="Kim S."/>
            <person name="Kim J.Y."/>
        </authorList>
    </citation>
    <scope>NUCLEOTIDE SEQUENCE</scope>
    <source>
        <strain>HPL-003</strain>
    </source>
</reference>
<dbReference type="Proteomes" id="UP000005876">
    <property type="component" value="Chromosome"/>
</dbReference>
<dbReference type="HOGENOM" id="CLU_2466146_0_0_9"/>
<name>G7W3C8_PAETH</name>
<reference evidence="1 2" key="3">
    <citation type="journal article" date="2012" name="J. Bacteriol.">
        <title>Genome Sequence of Paenibacillus terrae HPL-003, a Xylanase-Producing Bacterium Isolated from Soil Found in Forest Residue.</title>
        <authorList>
            <person name="Shin S.H."/>
            <person name="Kim S."/>
            <person name="Kim J.Y."/>
            <person name="Song H.Y."/>
            <person name="Cho S.J."/>
            <person name="Kim D.R."/>
            <person name="Lee K.I."/>
            <person name="Lim H.K."/>
            <person name="Park N.J."/>
            <person name="Hwang I.T."/>
            <person name="Yang K.S."/>
        </authorList>
    </citation>
    <scope>NUCLEOTIDE SEQUENCE [LARGE SCALE GENOMIC DNA]</scope>
    <source>
        <strain evidence="1 2">HPL-003</strain>
    </source>
</reference>
<evidence type="ECO:0000313" key="1">
    <source>
        <dbReference type="EMBL" id="AET57391.1"/>
    </source>
</evidence>
<dbReference type="KEGG" id="pta:HPL003_03055"/>
<dbReference type="RefSeq" id="WP_014278172.1">
    <property type="nucleotide sequence ID" value="NC_016641.1"/>
</dbReference>
<sequence>MIDNPVSRWALEGFFDKETVAVVIKNNNKIFGVLESYLGAVDLTTAEIATGARSAIVQELRGVVSKGLAEGVGQVVEWLIYYGSKLIL</sequence>
<dbReference type="STRING" id="985665.HPL003_03055"/>
<dbReference type="OrthoDB" id="2650043at2"/>
<proteinExistence type="predicted"/>
<organism evidence="1 2">
    <name type="scientific">Paenibacillus terrae (strain HPL-003)</name>
    <dbReference type="NCBI Taxonomy" id="985665"/>
    <lineage>
        <taxon>Bacteria</taxon>
        <taxon>Bacillati</taxon>
        <taxon>Bacillota</taxon>
        <taxon>Bacilli</taxon>
        <taxon>Bacillales</taxon>
        <taxon>Paenibacillaceae</taxon>
        <taxon>Paenibacillus</taxon>
    </lineage>
</organism>
<gene>
    <name evidence="1" type="ordered locus">HPL003_03055</name>
</gene>
<protein>
    <submittedName>
        <fullName evidence="1">Uncharacterized protein</fullName>
    </submittedName>
</protein>
<dbReference type="AlphaFoldDB" id="G7W3C8"/>